<organism evidence="2 3">
    <name type="scientific">Fimbriimonas ginsengisoli</name>
    <dbReference type="NCBI Taxonomy" id="1005039"/>
    <lineage>
        <taxon>Bacteria</taxon>
        <taxon>Bacillati</taxon>
        <taxon>Armatimonadota</taxon>
        <taxon>Fimbriimonadia</taxon>
        <taxon>Fimbriimonadales</taxon>
        <taxon>Fimbriimonadaceae</taxon>
        <taxon>Fimbriimonas</taxon>
    </lineage>
</organism>
<keyword evidence="1" id="KW-0732">Signal</keyword>
<gene>
    <name evidence="2" type="ORF">HYR64_01610</name>
</gene>
<feature type="chain" id="PRO_5037164180" description="Secreted protein" evidence="1">
    <location>
        <begin position="22"/>
        <end position="113"/>
    </location>
</feature>
<comment type="caution">
    <text evidence="2">The sequence shown here is derived from an EMBL/GenBank/DDBJ whole genome shotgun (WGS) entry which is preliminary data.</text>
</comment>
<sequence>MKRFWTTLTLVAALPIGLAIADCCMTPIPQWPSNPAYLVCYGTNQNLKTDYAVSSWYVCTDSSSYSDGCRHATQHQQRRDYTYSGQYCTNAVIADTGWYSIPDVPNDSAYVCH</sequence>
<evidence type="ECO:0008006" key="4">
    <source>
        <dbReference type="Google" id="ProtNLM"/>
    </source>
</evidence>
<evidence type="ECO:0000256" key="1">
    <source>
        <dbReference type="SAM" id="SignalP"/>
    </source>
</evidence>
<evidence type="ECO:0000313" key="2">
    <source>
        <dbReference type="EMBL" id="MBI1755788.1"/>
    </source>
</evidence>
<evidence type="ECO:0000313" key="3">
    <source>
        <dbReference type="Proteomes" id="UP000727962"/>
    </source>
</evidence>
<dbReference type="AlphaFoldDB" id="A0A931PSU0"/>
<accession>A0A931PSU0</accession>
<feature type="signal peptide" evidence="1">
    <location>
        <begin position="1"/>
        <end position="21"/>
    </location>
</feature>
<reference evidence="2" key="1">
    <citation type="submission" date="2020-07" db="EMBL/GenBank/DDBJ databases">
        <title>Huge and variable diversity of episymbiotic CPR bacteria and DPANN archaea in groundwater ecosystems.</title>
        <authorList>
            <person name="He C.Y."/>
            <person name="Keren R."/>
            <person name="Whittaker M."/>
            <person name="Farag I.F."/>
            <person name="Doudna J."/>
            <person name="Cate J.H.D."/>
            <person name="Banfield J.F."/>
        </authorList>
    </citation>
    <scope>NUCLEOTIDE SEQUENCE</scope>
    <source>
        <strain evidence="2">NC_groundwater_17_Pr7_B-0.1um_64_12</strain>
    </source>
</reference>
<protein>
    <recommendedName>
        <fullName evidence="4">Secreted protein</fullName>
    </recommendedName>
</protein>
<dbReference type="Proteomes" id="UP000727962">
    <property type="component" value="Unassembled WGS sequence"/>
</dbReference>
<proteinExistence type="predicted"/>
<dbReference type="EMBL" id="JACOSL010000009">
    <property type="protein sequence ID" value="MBI1755788.1"/>
    <property type="molecule type" value="Genomic_DNA"/>
</dbReference>
<name>A0A931PSU0_FIMGI</name>